<evidence type="ECO:0000256" key="1">
    <source>
        <dbReference type="ARBA" id="ARBA00022553"/>
    </source>
</evidence>
<gene>
    <name evidence="4" type="ORF">COV49_00155</name>
</gene>
<evidence type="ECO:0000259" key="3">
    <source>
        <dbReference type="PROSITE" id="PS50110"/>
    </source>
</evidence>
<evidence type="ECO:0000313" key="5">
    <source>
        <dbReference type="Proteomes" id="UP000230869"/>
    </source>
</evidence>
<reference evidence="4 5" key="1">
    <citation type="submission" date="2017-09" db="EMBL/GenBank/DDBJ databases">
        <title>Depth-based differentiation of microbial function through sediment-hosted aquifers and enrichment of novel symbionts in the deep terrestrial subsurface.</title>
        <authorList>
            <person name="Probst A.J."/>
            <person name="Ladd B."/>
            <person name="Jarett J.K."/>
            <person name="Geller-Mcgrath D.E."/>
            <person name="Sieber C.M."/>
            <person name="Emerson J.B."/>
            <person name="Anantharaman K."/>
            <person name="Thomas B.C."/>
            <person name="Malmstrom R."/>
            <person name="Stieglmeier M."/>
            <person name="Klingl A."/>
            <person name="Woyke T."/>
            <person name="Ryan C.M."/>
            <person name="Banfield J.F."/>
        </authorList>
    </citation>
    <scope>NUCLEOTIDE SEQUENCE [LARGE SCALE GENOMIC DNA]</scope>
    <source>
        <strain evidence="4">CG11_big_fil_rev_8_21_14_0_20_39_10</strain>
    </source>
</reference>
<organism evidence="4 5">
    <name type="scientific">Candidatus Falkowbacteria bacterium CG11_big_fil_rev_8_21_14_0_20_39_10</name>
    <dbReference type="NCBI Taxonomy" id="1974570"/>
    <lineage>
        <taxon>Bacteria</taxon>
        <taxon>Candidatus Falkowiibacteriota</taxon>
    </lineage>
</organism>
<dbReference type="PANTHER" id="PTHR44591">
    <property type="entry name" value="STRESS RESPONSE REGULATOR PROTEIN 1"/>
    <property type="match status" value="1"/>
</dbReference>
<accession>A0A2M6KA96</accession>
<dbReference type="SMART" id="SM00448">
    <property type="entry name" value="REC"/>
    <property type="match status" value="1"/>
</dbReference>
<proteinExistence type="predicted"/>
<dbReference type="PROSITE" id="PS50110">
    <property type="entry name" value="RESPONSE_REGULATORY"/>
    <property type="match status" value="1"/>
</dbReference>
<dbReference type="SUPFAM" id="SSF52172">
    <property type="entry name" value="CheY-like"/>
    <property type="match status" value="1"/>
</dbReference>
<keyword evidence="1 2" id="KW-0597">Phosphoprotein</keyword>
<sequence length="133" mass="15015">MGKKKKILFIEDERHFQEMLDTVFKAEGFETVSAFNGVDGVRMAEEEKPDIILSDLVLPKKDGFNVINELKNNPNLSDTPIIILTNLEESQNIEKVISSGAKMYLVKANYTLDDIVAKVKDTLKINNKEKNEG</sequence>
<feature type="domain" description="Response regulatory" evidence="3">
    <location>
        <begin position="6"/>
        <end position="122"/>
    </location>
</feature>
<feature type="modified residue" description="4-aspartylphosphate" evidence="2">
    <location>
        <position position="55"/>
    </location>
</feature>
<dbReference type="InterPro" id="IPR050595">
    <property type="entry name" value="Bact_response_regulator"/>
</dbReference>
<dbReference type="InterPro" id="IPR011006">
    <property type="entry name" value="CheY-like_superfamily"/>
</dbReference>
<dbReference type="EMBL" id="PCWW01000004">
    <property type="protein sequence ID" value="PIR14057.1"/>
    <property type="molecule type" value="Genomic_DNA"/>
</dbReference>
<dbReference type="PANTHER" id="PTHR44591:SF3">
    <property type="entry name" value="RESPONSE REGULATORY DOMAIN-CONTAINING PROTEIN"/>
    <property type="match status" value="1"/>
</dbReference>
<dbReference type="Gene3D" id="3.40.50.2300">
    <property type="match status" value="1"/>
</dbReference>
<evidence type="ECO:0000256" key="2">
    <source>
        <dbReference type="PROSITE-ProRule" id="PRU00169"/>
    </source>
</evidence>
<dbReference type="CDD" id="cd17574">
    <property type="entry name" value="REC_OmpR"/>
    <property type="match status" value="1"/>
</dbReference>
<evidence type="ECO:0000313" key="4">
    <source>
        <dbReference type="EMBL" id="PIR14057.1"/>
    </source>
</evidence>
<dbReference type="Proteomes" id="UP000230869">
    <property type="component" value="Unassembled WGS sequence"/>
</dbReference>
<dbReference type="GO" id="GO:0000160">
    <property type="term" value="P:phosphorelay signal transduction system"/>
    <property type="evidence" value="ECO:0007669"/>
    <property type="project" value="InterPro"/>
</dbReference>
<name>A0A2M6KA96_9BACT</name>
<protein>
    <submittedName>
        <fullName evidence="4">Response regulator</fullName>
    </submittedName>
</protein>
<dbReference type="AlphaFoldDB" id="A0A2M6KA96"/>
<comment type="caution">
    <text evidence="4">The sequence shown here is derived from an EMBL/GenBank/DDBJ whole genome shotgun (WGS) entry which is preliminary data.</text>
</comment>
<dbReference type="Pfam" id="PF00072">
    <property type="entry name" value="Response_reg"/>
    <property type="match status" value="1"/>
</dbReference>
<dbReference type="InterPro" id="IPR001789">
    <property type="entry name" value="Sig_transdc_resp-reg_receiver"/>
</dbReference>